<dbReference type="InterPro" id="IPR000700">
    <property type="entry name" value="PAS-assoc_C"/>
</dbReference>
<evidence type="ECO:0000313" key="2">
    <source>
        <dbReference type="Proteomes" id="UP000286415"/>
    </source>
</evidence>
<dbReference type="InterPro" id="IPR000014">
    <property type="entry name" value="PAS"/>
</dbReference>
<dbReference type="InterPro" id="IPR003949">
    <property type="entry name" value="K_chnl_volt-dep_EAG"/>
</dbReference>
<dbReference type="NCBIfam" id="TIGR00229">
    <property type="entry name" value="sensory_box"/>
    <property type="match status" value="1"/>
</dbReference>
<dbReference type="SMART" id="SM00086">
    <property type="entry name" value="PAC"/>
    <property type="match status" value="1"/>
</dbReference>
<protein>
    <submittedName>
        <fullName evidence="1">Potassium voltage-gated channel sub H member 5</fullName>
    </submittedName>
</protein>
<dbReference type="CDD" id="cd00130">
    <property type="entry name" value="PAS"/>
    <property type="match status" value="1"/>
</dbReference>
<dbReference type="PRINTS" id="PR01464">
    <property type="entry name" value="EAGCHANNEL"/>
</dbReference>
<dbReference type="InterPro" id="IPR035965">
    <property type="entry name" value="PAS-like_dom_sf"/>
</dbReference>
<dbReference type="Pfam" id="PF13426">
    <property type="entry name" value="PAS_9"/>
    <property type="match status" value="1"/>
</dbReference>
<organism evidence="1 2">
    <name type="scientific">Clonorchis sinensis</name>
    <name type="common">Chinese liver fluke</name>
    <dbReference type="NCBI Taxonomy" id="79923"/>
    <lineage>
        <taxon>Eukaryota</taxon>
        <taxon>Metazoa</taxon>
        <taxon>Spiralia</taxon>
        <taxon>Lophotrochozoa</taxon>
        <taxon>Platyhelminthes</taxon>
        <taxon>Trematoda</taxon>
        <taxon>Digenea</taxon>
        <taxon>Opisthorchiida</taxon>
        <taxon>Opisthorchiata</taxon>
        <taxon>Opisthorchiidae</taxon>
        <taxon>Clonorchis</taxon>
    </lineage>
</organism>
<dbReference type="GO" id="GO:0005249">
    <property type="term" value="F:voltage-gated potassium channel activity"/>
    <property type="evidence" value="ECO:0007669"/>
    <property type="project" value="InterPro"/>
</dbReference>
<reference evidence="1 2" key="1">
    <citation type="journal article" date="2018" name="Biotechnol. Adv.">
        <title>Improved genomic resources and new bioinformatic workflow for the carcinogenic parasite Clonorchis sinensis: Biotechnological implications.</title>
        <authorList>
            <person name="Wang D."/>
            <person name="Korhonen P.K."/>
            <person name="Gasser R.B."/>
            <person name="Young N.D."/>
        </authorList>
    </citation>
    <scope>NUCLEOTIDE SEQUENCE [LARGE SCALE GENOMIC DNA]</scope>
    <source>
        <strain evidence="1">Cs-k2</strain>
    </source>
</reference>
<dbReference type="PROSITE" id="PS50112">
    <property type="entry name" value="PAS"/>
    <property type="match status" value="1"/>
</dbReference>
<dbReference type="EMBL" id="NIRI02000013">
    <property type="protein sequence ID" value="KAG5453525.1"/>
    <property type="molecule type" value="Genomic_DNA"/>
</dbReference>
<dbReference type="InterPro" id="IPR050818">
    <property type="entry name" value="KCNH_animal-type"/>
</dbReference>
<dbReference type="SUPFAM" id="SSF55785">
    <property type="entry name" value="PYP-like sensor domain (PAS domain)"/>
    <property type="match status" value="1"/>
</dbReference>
<gene>
    <name evidence="1" type="ORF">CSKR_102988</name>
</gene>
<keyword evidence="2" id="KW-1185">Reference proteome</keyword>
<name>A0A419PR80_CLOSI</name>
<evidence type="ECO:0000313" key="1">
    <source>
        <dbReference type="EMBL" id="KAG5453525.1"/>
    </source>
</evidence>
<dbReference type="GO" id="GO:0042391">
    <property type="term" value="P:regulation of membrane potential"/>
    <property type="evidence" value="ECO:0007669"/>
    <property type="project" value="TreeGrafter"/>
</dbReference>
<dbReference type="Proteomes" id="UP000286415">
    <property type="component" value="Unassembled WGS sequence"/>
</dbReference>
<accession>A0A419PR80</accession>
<sequence length="265" mass="30293">MKTLYNVFFKLPTRWSKKTQWLEREFTDRKVRGSNSLSLHLLSGLGQPGSIRALVLPSGGITARHRKGVTAYRPTHRCFLHEDNWTFSEALLTIFIKRNTGQFVRNALLMRLLKILRQPTTGFALLGAHQAIGCATPGLCSFILANARIVDYPIVYCNEGFSKLIGYSRVDIMQKSGNCAYFYGEQTTQEMRDRLLKALDTQTPDQIEMLFYKKNHSPLWLLVCISPVRNEQEEVVLFLLAFRDITMLKTPFEDEESAKGKLRPG</sequence>
<dbReference type="PROSITE" id="PS50113">
    <property type="entry name" value="PAC"/>
    <property type="match status" value="1"/>
</dbReference>
<dbReference type="AlphaFoldDB" id="A0A419PR80"/>
<dbReference type="STRING" id="79923.A0A419PR80"/>
<dbReference type="GO" id="GO:0008076">
    <property type="term" value="C:voltage-gated potassium channel complex"/>
    <property type="evidence" value="ECO:0007669"/>
    <property type="project" value="TreeGrafter"/>
</dbReference>
<dbReference type="InterPro" id="IPR001610">
    <property type="entry name" value="PAC"/>
</dbReference>
<proteinExistence type="predicted"/>
<dbReference type="Gene3D" id="3.30.450.20">
    <property type="entry name" value="PAS domain"/>
    <property type="match status" value="1"/>
</dbReference>
<dbReference type="InParanoid" id="A0A419PR80"/>
<comment type="caution">
    <text evidence="1">The sequence shown here is derived from an EMBL/GenBank/DDBJ whole genome shotgun (WGS) entry which is preliminary data.</text>
</comment>
<dbReference type="OrthoDB" id="447251at2759"/>
<dbReference type="PANTHER" id="PTHR10217">
    <property type="entry name" value="VOLTAGE AND LIGAND GATED POTASSIUM CHANNEL"/>
    <property type="match status" value="1"/>
</dbReference>
<dbReference type="PANTHER" id="PTHR10217:SF435">
    <property type="entry name" value="POTASSIUM VOLTAGE-GATED CHANNEL PROTEIN EAG"/>
    <property type="match status" value="1"/>
</dbReference>
<reference evidence="1 2" key="2">
    <citation type="journal article" date="2021" name="Genomics">
        <title>High-quality reference genome for Clonorchis sinensis.</title>
        <authorList>
            <person name="Young N.D."/>
            <person name="Stroehlein A.J."/>
            <person name="Kinkar L."/>
            <person name="Wang T."/>
            <person name="Sohn W.M."/>
            <person name="Chang B.C.H."/>
            <person name="Kaur P."/>
            <person name="Weisz D."/>
            <person name="Dudchenko O."/>
            <person name="Aiden E.L."/>
            <person name="Korhonen P.K."/>
            <person name="Gasser R.B."/>
        </authorList>
    </citation>
    <scope>NUCLEOTIDE SEQUENCE [LARGE SCALE GENOMIC DNA]</scope>
    <source>
        <strain evidence="1">Cs-k2</strain>
    </source>
</reference>